<dbReference type="RefSeq" id="WP_143036028.1">
    <property type="nucleotide sequence ID" value="NZ_FNCC01000010.1"/>
</dbReference>
<reference evidence="3" key="1">
    <citation type="submission" date="2016-10" db="EMBL/GenBank/DDBJ databases">
        <authorList>
            <person name="Varghese N."/>
            <person name="Submissions S."/>
        </authorList>
    </citation>
    <scope>NUCLEOTIDE SEQUENCE [LARGE SCALE GENOMIC DNA]</scope>
    <source>
        <strain evidence="3">CGMCC 4.3506</strain>
    </source>
</reference>
<dbReference type="AlphaFoldDB" id="A0A1G7WGX0"/>
<accession>A0A1G7WGX0</accession>
<organism evidence="2 3">
    <name type="scientific">Lentzea fradiae</name>
    <dbReference type="NCBI Taxonomy" id="200378"/>
    <lineage>
        <taxon>Bacteria</taxon>
        <taxon>Bacillati</taxon>
        <taxon>Actinomycetota</taxon>
        <taxon>Actinomycetes</taxon>
        <taxon>Pseudonocardiales</taxon>
        <taxon>Pseudonocardiaceae</taxon>
        <taxon>Lentzea</taxon>
    </lineage>
</organism>
<protein>
    <submittedName>
        <fullName evidence="2">GAF domain-containing protein</fullName>
    </submittedName>
</protein>
<keyword evidence="3" id="KW-1185">Reference proteome</keyword>
<evidence type="ECO:0000259" key="1">
    <source>
        <dbReference type="Pfam" id="PF13185"/>
    </source>
</evidence>
<dbReference type="OrthoDB" id="7466251at2"/>
<sequence length="165" mass="17401">MLDISRLSAVSANVAARLVHRQVAVRHVCIACGVRTNAIGTALYLWEAAGRCDLYTSSGFCGEEIAELQTMLCEGPAFEAARQNWPVLVPDLVDHVASVRWPLLAGAAVEAGVAAIFAFPLALGAEPLGVLEIHRGDGDALTPTEVAGAVQLADIALTLLLDDEW</sequence>
<gene>
    <name evidence="2" type="ORF">SAMN05216553_110379</name>
</gene>
<dbReference type="Gene3D" id="3.30.450.40">
    <property type="match status" value="1"/>
</dbReference>
<proteinExistence type="predicted"/>
<dbReference type="STRING" id="200378.SAMN05216553_110379"/>
<dbReference type="InterPro" id="IPR003018">
    <property type="entry name" value="GAF"/>
</dbReference>
<evidence type="ECO:0000313" key="3">
    <source>
        <dbReference type="Proteomes" id="UP000199623"/>
    </source>
</evidence>
<dbReference type="InterPro" id="IPR029016">
    <property type="entry name" value="GAF-like_dom_sf"/>
</dbReference>
<evidence type="ECO:0000313" key="2">
    <source>
        <dbReference type="EMBL" id="SDG71192.1"/>
    </source>
</evidence>
<feature type="domain" description="GAF" evidence="1">
    <location>
        <begin position="43"/>
        <end position="155"/>
    </location>
</feature>
<dbReference type="EMBL" id="FNCC01000010">
    <property type="protein sequence ID" value="SDG71192.1"/>
    <property type="molecule type" value="Genomic_DNA"/>
</dbReference>
<dbReference type="Pfam" id="PF13185">
    <property type="entry name" value="GAF_2"/>
    <property type="match status" value="1"/>
</dbReference>
<name>A0A1G7WGX0_9PSEU</name>
<dbReference type="SUPFAM" id="SSF55781">
    <property type="entry name" value="GAF domain-like"/>
    <property type="match status" value="1"/>
</dbReference>
<dbReference type="Proteomes" id="UP000199623">
    <property type="component" value="Unassembled WGS sequence"/>
</dbReference>